<evidence type="ECO:0000256" key="2">
    <source>
        <dbReference type="ARBA" id="ARBA00022553"/>
    </source>
</evidence>
<evidence type="ECO:0000256" key="1">
    <source>
        <dbReference type="ARBA" id="ARBA00018672"/>
    </source>
</evidence>
<dbReference type="InterPro" id="IPR001789">
    <property type="entry name" value="Sig_transdc_resp-reg_receiver"/>
</dbReference>
<evidence type="ECO:0000313" key="6">
    <source>
        <dbReference type="EMBL" id="PSR25171.1"/>
    </source>
</evidence>
<organism evidence="6 7">
    <name type="scientific">Sulfobacillus benefaciens</name>
    <dbReference type="NCBI Taxonomy" id="453960"/>
    <lineage>
        <taxon>Bacteria</taxon>
        <taxon>Bacillati</taxon>
        <taxon>Bacillota</taxon>
        <taxon>Clostridia</taxon>
        <taxon>Eubacteriales</taxon>
        <taxon>Clostridiales Family XVII. Incertae Sedis</taxon>
        <taxon>Sulfobacillus</taxon>
    </lineage>
</organism>
<evidence type="ECO:0000256" key="3">
    <source>
        <dbReference type="ARBA" id="ARBA00024867"/>
    </source>
</evidence>
<evidence type="ECO:0000256" key="4">
    <source>
        <dbReference type="PROSITE-ProRule" id="PRU00169"/>
    </source>
</evidence>
<name>A0A2T2WSF6_9FIRM</name>
<dbReference type="AlphaFoldDB" id="A0A2T2WSF6"/>
<evidence type="ECO:0000313" key="7">
    <source>
        <dbReference type="Proteomes" id="UP000242699"/>
    </source>
</evidence>
<dbReference type="SMART" id="SM00448">
    <property type="entry name" value="REC"/>
    <property type="match status" value="1"/>
</dbReference>
<comment type="caution">
    <text evidence="6">The sequence shown here is derived from an EMBL/GenBank/DDBJ whole genome shotgun (WGS) entry which is preliminary data.</text>
</comment>
<dbReference type="InterPro" id="IPR011006">
    <property type="entry name" value="CheY-like_superfamily"/>
</dbReference>
<dbReference type="SUPFAM" id="SSF52172">
    <property type="entry name" value="CheY-like"/>
    <property type="match status" value="1"/>
</dbReference>
<reference evidence="6 7" key="1">
    <citation type="journal article" date="2014" name="BMC Genomics">
        <title>Comparison of environmental and isolate Sulfobacillus genomes reveals diverse carbon, sulfur, nitrogen, and hydrogen metabolisms.</title>
        <authorList>
            <person name="Justice N.B."/>
            <person name="Norman A."/>
            <person name="Brown C.T."/>
            <person name="Singh A."/>
            <person name="Thomas B.C."/>
            <person name="Banfield J.F."/>
        </authorList>
    </citation>
    <scope>NUCLEOTIDE SEQUENCE [LARGE SCALE GENOMIC DNA]</scope>
    <source>
        <strain evidence="6">AMDSBA1</strain>
    </source>
</reference>
<dbReference type="InterPro" id="IPR050595">
    <property type="entry name" value="Bact_response_regulator"/>
</dbReference>
<feature type="domain" description="Response regulatory" evidence="5">
    <location>
        <begin position="2"/>
        <end position="114"/>
    </location>
</feature>
<accession>A0A2T2WSF6</accession>
<evidence type="ECO:0000259" key="5">
    <source>
        <dbReference type="PROSITE" id="PS50110"/>
    </source>
</evidence>
<feature type="modified residue" description="4-aspartylphosphate" evidence="4">
    <location>
        <position position="53"/>
    </location>
</feature>
<dbReference type="PANTHER" id="PTHR44591">
    <property type="entry name" value="STRESS RESPONSE REGULATOR PROTEIN 1"/>
    <property type="match status" value="1"/>
</dbReference>
<dbReference type="Gene3D" id="3.40.50.2300">
    <property type="match status" value="1"/>
</dbReference>
<proteinExistence type="predicted"/>
<dbReference type="Pfam" id="PF00072">
    <property type="entry name" value="Response_reg"/>
    <property type="match status" value="1"/>
</dbReference>
<keyword evidence="2 4" id="KW-0597">Phosphoprotein</keyword>
<dbReference type="GO" id="GO:0000160">
    <property type="term" value="P:phosphorelay signal transduction system"/>
    <property type="evidence" value="ECO:0007669"/>
    <property type="project" value="InterPro"/>
</dbReference>
<sequence length="117" mass="13298">MNVWIVDDNEDLLELLKRALSSLDWNLYTFLRGAEVLNFVDTGEAVPDVVVLDWTLPDLPAAMVMEHIGTCYPLAQVIVMSGNSRIEEQLPEHAYWIGKPFHLGAFRQMVRDVVSKI</sequence>
<dbReference type="PANTHER" id="PTHR44591:SF3">
    <property type="entry name" value="RESPONSE REGULATORY DOMAIN-CONTAINING PROTEIN"/>
    <property type="match status" value="1"/>
</dbReference>
<gene>
    <name evidence="6" type="ORF">C7B43_17385</name>
</gene>
<dbReference type="CDD" id="cd00156">
    <property type="entry name" value="REC"/>
    <property type="match status" value="1"/>
</dbReference>
<protein>
    <recommendedName>
        <fullName evidence="1">Stage 0 sporulation protein A homolog</fullName>
    </recommendedName>
</protein>
<dbReference type="Proteomes" id="UP000242699">
    <property type="component" value="Unassembled WGS sequence"/>
</dbReference>
<comment type="function">
    <text evidence="3">May play the central regulatory role in sporulation. It may be an element of the effector pathway responsible for the activation of sporulation genes in response to nutritional stress. Spo0A may act in concert with spo0H (a sigma factor) to control the expression of some genes that are critical to the sporulation process.</text>
</comment>
<dbReference type="EMBL" id="PXYT01000059">
    <property type="protein sequence ID" value="PSR25171.1"/>
    <property type="molecule type" value="Genomic_DNA"/>
</dbReference>
<dbReference type="PROSITE" id="PS50110">
    <property type="entry name" value="RESPONSE_REGULATORY"/>
    <property type="match status" value="1"/>
</dbReference>